<comment type="caution">
    <text evidence="10">The sequence shown here is derived from an EMBL/GenBank/DDBJ whole genome shotgun (WGS) entry which is preliminary data.</text>
</comment>
<proteinExistence type="predicted"/>
<dbReference type="AlphaFoldDB" id="A0A9Q3BLZ3"/>
<dbReference type="InterPro" id="IPR015422">
    <property type="entry name" value="PyrdxlP-dep_Trfase_small"/>
</dbReference>
<evidence type="ECO:0000256" key="5">
    <source>
        <dbReference type="ARBA" id="ARBA00058439"/>
    </source>
</evidence>
<organism evidence="10 11">
    <name type="scientific">Austropuccinia psidii MF-1</name>
    <dbReference type="NCBI Taxonomy" id="1389203"/>
    <lineage>
        <taxon>Eukaryota</taxon>
        <taxon>Fungi</taxon>
        <taxon>Dikarya</taxon>
        <taxon>Basidiomycota</taxon>
        <taxon>Pucciniomycotina</taxon>
        <taxon>Pucciniomycetes</taxon>
        <taxon>Pucciniales</taxon>
        <taxon>Sphaerophragmiaceae</taxon>
        <taxon>Austropuccinia</taxon>
    </lineage>
</organism>
<sequence length="652" mass="72585">MNHPTLPGQLAGLGSSVPAHTPHATSVSLPFWKDNVNYELGLDEVLNALQTGYPRFFIHHDIRKLAEVCQAAHALTSSERCMLFPSQKAANLCRNFVADQALKQLGSQIGIENQCRMVTFEVFSSQQSTAFIGQTDCRLQVFVLFVPNDRIFQISRTFWQHTGLGISSRFAHRCLRLLGSNYASKANPILTSMSQLPSPPISPRTGPRRYTVKPSSQISSSIIPPTPIALEDESAATYVEERYGRNLPVQFACAAKLALRRRIADILQETPTSIDTGLPETTLKHSIRGTGQLTENNVYLYPSGMSSIFFAHQIAMTLHSQLQPNKPIGKSICFGFPYTDTLKIIEKWGPGAHFFGNGETEDLQSLEQLLGHNDLIGDPKIVALFCEFPSNPLLKSPDLIRIRHLADRYGFLVVIDETIGNFLNVEVLPYADILVSSLTKIFSGESNVMGGSLIVNPQSKYYDLIKTILDGSESIQEGIYEDIYFGEDAIYMERNSRDFRSRVEKINQNAMTLCNYLLELKASDTQQVIVAIHYPRYTTPNNYEACRRKPGGGYGGLFSITFGSPKAAHTFYDSLATYKGPSLGTNFTLASPYVILAHFNELEWAAKYGVDADLIRVSVGLEDEETLLQKFKFAFDQACLALKVQEDDNLQV</sequence>
<gene>
    <name evidence="10" type="ORF">O181_007218</name>
</gene>
<evidence type="ECO:0000256" key="4">
    <source>
        <dbReference type="ARBA" id="ARBA00051441"/>
    </source>
</evidence>
<comment type="catalytic activity">
    <reaction evidence="4">
        <text>O-succinyl-L-homoserine + L-cysteine = L,L-cystathionine + succinate + H(+)</text>
        <dbReference type="Rhea" id="RHEA:20397"/>
        <dbReference type="ChEBI" id="CHEBI:15378"/>
        <dbReference type="ChEBI" id="CHEBI:30031"/>
        <dbReference type="ChEBI" id="CHEBI:35235"/>
        <dbReference type="ChEBI" id="CHEBI:57661"/>
        <dbReference type="ChEBI" id="CHEBI:58161"/>
        <dbReference type="EC" id="2.5.1.48"/>
    </reaction>
</comment>
<dbReference type="InterPro" id="IPR051750">
    <property type="entry name" value="Trans-sulfuration_enzymes"/>
</dbReference>
<evidence type="ECO:0000256" key="7">
    <source>
        <dbReference type="ARBA" id="ARBA00066530"/>
    </source>
</evidence>
<evidence type="ECO:0000256" key="1">
    <source>
        <dbReference type="ARBA" id="ARBA00001933"/>
    </source>
</evidence>
<name>A0A9Q3BLZ3_9BASI</name>
<dbReference type="PANTHER" id="PTHR42699:SF1">
    <property type="entry name" value="CYSTATHIONINE GAMMA-SYNTHASE-RELATED"/>
    <property type="match status" value="1"/>
</dbReference>
<protein>
    <recommendedName>
        <fullName evidence="7">cystathionine gamma-synthase</fullName>
        <ecNumber evidence="7">2.5.1.48</ecNumber>
    </recommendedName>
    <alternativeName>
        <fullName evidence="8">O-succinylhomoserine (thiol)-lyase</fullName>
    </alternativeName>
</protein>
<dbReference type="InterPro" id="IPR015421">
    <property type="entry name" value="PyrdxlP-dep_Trfase_major"/>
</dbReference>
<comment type="cofactor">
    <cofactor evidence="1">
        <name>pyridoxal 5'-phosphate</name>
        <dbReference type="ChEBI" id="CHEBI:597326"/>
    </cofactor>
</comment>
<accession>A0A9Q3BLZ3</accession>
<dbReference type="GO" id="GO:0019346">
    <property type="term" value="P:transsulfuration"/>
    <property type="evidence" value="ECO:0007669"/>
    <property type="project" value="InterPro"/>
</dbReference>
<evidence type="ECO:0000256" key="3">
    <source>
        <dbReference type="ARBA" id="ARBA00022898"/>
    </source>
</evidence>
<dbReference type="SUPFAM" id="SSF53383">
    <property type="entry name" value="PLP-dependent transferases"/>
    <property type="match status" value="1"/>
</dbReference>
<dbReference type="EC" id="2.5.1.48" evidence="7"/>
<dbReference type="OrthoDB" id="10047078at2759"/>
<dbReference type="Proteomes" id="UP000765509">
    <property type="component" value="Unassembled WGS sequence"/>
</dbReference>
<dbReference type="Pfam" id="PF01053">
    <property type="entry name" value="Cys_Met_Meta_PP"/>
    <property type="match status" value="1"/>
</dbReference>
<evidence type="ECO:0000256" key="9">
    <source>
        <dbReference type="SAM" id="MobiDB-lite"/>
    </source>
</evidence>
<keyword evidence="3" id="KW-0663">Pyridoxal phosphate</keyword>
<dbReference type="Gene3D" id="3.40.640.10">
    <property type="entry name" value="Type I PLP-dependent aspartate aminotransferase-like (Major domain)"/>
    <property type="match status" value="1"/>
</dbReference>
<keyword evidence="2" id="KW-0808">Transferase</keyword>
<evidence type="ECO:0000313" key="11">
    <source>
        <dbReference type="Proteomes" id="UP000765509"/>
    </source>
</evidence>
<dbReference type="GO" id="GO:0030170">
    <property type="term" value="F:pyridoxal phosphate binding"/>
    <property type="evidence" value="ECO:0007669"/>
    <property type="project" value="InterPro"/>
</dbReference>
<dbReference type="InterPro" id="IPR000277">
    <property type="entry name" value="Cys/Met-Metab_PyrdxlP-dep_enz"/>
</dbReference>
<evidence type="ECO:0000256" key="6">
    <source>
        <dbReference type="ARBA" id="ARBA00060510"/>
    </source>
</evidence>
<dbReference type="PANTHER" id="PTHR42699">
    <property type="match status" value="1"/>
</dbReference>
<reference evidence="10" key="1">
    <citation type="submission" date="2021-03" db="EMBL/GenBank/DDBJ databases">
        <title>Draft genome sequence of rust myrtle Austropuccinia psidii MF-1, a brazilian biotype.</title>
        <authorList>
            <person name="Quecine M.C."/>
            <person name="Pachon D.M.R."/>
            <person name="Bonatelli M.L."/>
            <person name="Correr F.H."/>
            <person name="Franceschini L.M."/>
            <person name="Leite T.F."/>
            <person name="Margarido G.R.A."/>
            <person name="Almeida C.A."/>
            <person name="Ferrarezi J.A."/>
            <person name="Labate C.A."/>
        </authorList>
    </citation>
    <scope>NUCLEOTIDE SEQUENCE</scope>
    <source>
        <strain evidence="10">MF-1</strain>
    </source>
</reference>
<keyword evidence="11" id="KW-1185">Reference proteome</keyword>
<dbReference type="FunFam" id="3.90.1150.10:FF:000063">
    <property type="entry name" value="Probable cystathionine gamma-synthase"/>
    <property type="match status" value="1"/>
</dbReference>
<feature type="region of interest" description="Disordered" evidence="9">
    <location>
        <begin position="193"/>
        <end position="219"/>
    </location>
</feature>
<dbReference type="InterPro" id="IPR015424">
    <property type="entry name" value="PyrdxlP-dep_Trfase"/>
</dbReference>
<evidence type="ECO:0000256" key="2">
    <source>
        <dbReference type="ARBA" id="ARBA00022679"/>
    </source>
</evidence>
<comment type="function">
    <text evidence="5">Catalyzes the formation of L-cystathionine from O-succinyl-L-homoserine (OSHS) and L-cysteine, via a gamma-replacement reaction. In the absence of thiol, catalyzes gamma-elimination to form 2-oxobutanoate, succinate and ammonia.</text>
</comment>
<dbReference type="GO" id="GO:0003962">
    <property type="term" value="F:cystathionine gamma-synthase activity"/>
    <property type="evidence" value="ECO:0007669"/>
    <property type="project" value="UniProtKB-EC"/>
</dbReference>
<evidence type="ECO:0000313" key="10">
    <source>
        <dbReference type="EMBL" id="MBW0467503.1"/>
    </source>
</evidence>
<dbReference type="EMBL" id="AVOT02001599">
    <property type="protein sequence ID" value="MBW0467503.1"/>
    <property type="molecule type" value="Genomic_DNA"/>
</dbReference>
<dbReference type="FunFam" id="3.40.640.10:FF:000094">
    <property type="entry name" value="Probable cystathionine gamma-synthase"/>
    <property type="match status" value="1"/>
</dbReference>
<evidence type="ECO:0000256" key="8">
    <source>
        <dbReference type="ARBA" id="ARBA00083849"/>
    </source>
</evidence>
<comment type="pathway">
    <text evidence="6">Amino-acid biosynthesis; L-methionine biosynthesis via de novo pathway; L-cystathionine from O-succinyl-L-homoserine: step 1/1.</text>
</comment>
<dbReference type="Gene3D" id="3.90.1150.10">
    <property type="entry name" value="Aspartate Aminotransferase, domain 1"/>
    <property type="match status" value="1"/>
</dbReference>